<dbReference type="Pfam" id="PF03478">
    <property type="entry name" value="Beta-prop_KIB1-4"/>
    <property type="match status" value="1"/>
</dbReference>
<name>A0AAD5ZEJ2_9POAL</name>
<evidence type="ECO:0000259" key="1">
    <source>
        <dbReference type="Pfam" id="PF00646"/>
    </source>
</evidence>
<dbReference type="SUPFAM" id="SSF81383">
    <property type="entry name" value="F-box domain"/>
    <property type="match status" value="1"/>
</dbReference>
<organism evidence="3 4">
    <name type="scientific">Rhynchospora tenuis</name>
    <dbReference type="NCBI Taxonomy" id="198213"/>
    <lineage>
        <taxon>Eukaryota</taxon>
        <taxon>Viridiplantae</taxon>
        <taxon>Streptophyta</taxon>
        <taxon>Embryophyta</taxon>
        <taxon>Tracheophyta</taxon>
        <taxon>Spermatophyta</taxon>
        <taxon>Magnoliopsida</taxon>
        <taxon>Liliopsida</taxon>
        <taxon>Poales</taxon>
        <taxon>Cyperaceae</taxon>
        <taxon>Cyperoideae</taxon>
        <taxon>Rhynchosporeae</taxon>
        <taxon>Rhynchospora</taxon>
    </lineage>
</organism>
<evidence type="ECO:0000259" key="2">
    <source>
        <dbReference type="Pfam" id="PF03478"/>
    </source>
</evidence>
<dbReference type="Pfam" id="PF00646">
    <property type="entry name" value="F-box"/>
    <property type="match status" value="1"/>
</dbReference>
<reference evidence="3 4" key="1">
    <citation type="journal article" date="2022" name="Cell">
        <title>Repeat-based holocentromeres influence genome architecture and karyotype evolution.</title>
        <authorList>
            <person name="Hofstatter P.G."/>
            <person name="Thangavel G."/>
            <person name="Lux T."/>
            <person name="Neumann P."/>
            <person name="Vondrak T."/>
            <person name="Novak P."/>
            <person name="Zhang M."/>
            <person name="Costa L."/>
            <person name="Castellani M."/>
            <person name="Scott A."/>
            <person name="Toegelov H."/>
            <person name="Fuchs J."/>
            <person name="Mata-Sucre Y."/>
            <person name="Dias Y."/>
            <person name="Vanzela A.L.L."/>
            <person name="Huettel B."/>
            <person name="Almeida C.C.S."/>
            <person name="Simkova H."/>
            <person name="Souza G."/>
            <person name="Pedrosa-Harand A."/>
            <person name="Macas J."/>
            <person name="Mayer K.F.X."/>
            <person name="Houben A."/>
            <person name="Marques A."/>
        </authorList>
    </citation>
    <scope>NUCLEOTIDE SEQUENCE [LARGE SCALE GENOMIC DNA]</scope>
    <source>
        <strain evidence="3">RhyTen1mFocal</strain>
    </source>
</reference>
<dbReference type="PANTHER" id="PTHR33110">
    <property type="entry name" value="F-BOX/KELCH-REPEAT PROTEIN-RELATED"/>
    <property type="match status" value="1"/>
</dbReference>
<dbReference type="InterPro" id="IPR001810">
    <property type="entry name" value="F-box_dom"/>
</dbReference>
<dbReference type="InterPro" id="IPR005174">
    <property type="entry name" value="KIB1-4_b-propeller"/>
</dbReference>
<evidence type="ECO:0008006" key="5">
    <source>
        <dbReference type="Google" id="ProtNLM"/>
    </source>
</evidence>
<gene>
    <name evidence="3" type="ORF">LUZ61_000160</name>
</gene>
<sequence length="337" mass="39800">MSEKEKEEEKNWSELPSELLHLIAKKLPDVLYFVRFRAVCKTWRSSAPLSDPPHQLPWLLEYTSSRGKHRTGLTKRQRYYSVSSGKTLTIPVKNRKQGLDLEWWRDQGYCSKYLTFADYSNTTLHFLNPLSRDRFSIHCTSAEWPSFDPHINKSVAHKGVFYDRCVLEQLYFPTLESCPADMSHECSHLNRLQKLSLNEVIYKYQLYKNENVSPRLRKSFLIESSQEQGLLRVLWFHDWHIENSVKFSVFHIYRLDSQTADGKPCWVRIADIGNQIIFLEKKNGFSLTARPSNRFRQGCIYFIYPQEGRPYEYDVLTGTVEKMPCPFKWCTWFLPGL</sequence>
<evidence type="ECO:0000313" key="4">
    <source>
        <dbReference type="Proteomes" id="UP001210211"/>
    </source>
</evidence>
<dbReference type="AlphaFoldDB" id="A0AAD5ZEJ2"/>
<feature type="domain" description="KIB1-4 beta-propeller" evidence="2">
    <location>
        <begin position="142"/>
        <end position="307"/>
    </location>
</feature>
<dbReference type="Proteomes" id="UP001210211">
    <property type="component" value="Unassembled WGS sequence"/>
</dbReference>
<keyword evidence="4" id="KW-1185">Reference proteome</keyword>
<feature type="domain" description="F-box" evidence="1">
    <location>
        <begin position="12"/>
        <end position="45"/>
    </location>
</feature>
<dbReference type="InterPro" id="IPR036047">
    <property type="entry name" value="F-box-like_dom_sf"/>
</dbReference>
<evidence type="ECO:0000313" key="3">
    <source>
        <dbReference type="EMBL" id="KAJ3696455.1"/>
    </source>
</evidence>
<dbReference type="Gene3D" id="1.20.1280.50">
    <property type="match status" value="1"/>
</dbReference>
<protein>
    <recommendedName>
        <fullName evidence="5">F-box domain-containing protein</fullName>
    </recommendedName>
</protein>
<accession>A0AAD5ZEJ2</accession>
<dbReference type="EMBL" id="JAMRDG010000001">
    <property type="protein sequence ID" value="KAJ3696455.1"/>
    <property type="molecule type" value="Genomic_DNA"/>
</dbReference>
<comment type="caution">
    <text evidence="3">The sequence shown here is derived from an EMBL/GenBank/DDBJ whole genome shotgun (WGS) entry which is preliminary data.</text>
</comment>
<proteinExistence type="predicted"/>